<name>A0A1L9B381_9BACT</name>
<dbReference type="SUPFAM" id="SSF56112">
    <property type="entry name" value="Protein kinase-like (PK-like)"/>
    <property type="match status" value="1"/>
</dbReference>
<dbReference type="PROSITE" id="PS50011">
    <property type="entry name" value="PROTEIN_KINASE_DOM"/>
    <property type="match status" value="1"/>
</dbReference>
<evidence type="ECO:0000256" key="5">
    <source>
        <dbReference type="ARBA" id="ARBA00022777"/>
    </source>
</evidence>
<sequence length="749" mass="79989">MDGSHRGGSTHRRWSCLPSRIPAVMLRSATEEVARVYVARRDPDTDEAIGDYKVVTRLGAGGRGVVYKVERGGRLFALKLLPGPMDGRTKREIGILVLLENPGVVRYVGSDFWPHPARGYPYIVMEYVPGDTLEAFALKCNPSLRKCVHIVLDVAQTLGEVHGAGVFHRDLKPSNILIREKSERPVLIDFGIASLGGVACLTEARIPPATPEFRAPEPLRFLRENADTTAHYEYTPTDELWALGVTFYWLLTDVYPFGERTDEGEAQGLAERILTRRPVAPHLLNSRVPLAVSRVCMKMLAEWPAERYATVPELCSALQGALTQAENDATWEVPLVDPHDPQVTTTLEDPGLQEPNEVLRAFRKSGKQQPRRGLVRPKKALDLLLARSPEESPRAPIPEAEQDRIPTVGAPREAGTPAAEHEPPGEAGKPAPSASVPPAHEQLAPPVAARFSRAPWRLGLVAALATVSVVGLSVSAGLWGLGLSSHTGKGGPELTRPSMSPPHGSAGGVVDGHEVAPASKPLESFPGEGAAPAGALPPAPTVNAMPRTPTETKKNETQTQRAGLRLPMKPATVAAAAVAGCTLAAGCTGSTTQVRPEPPAISCPQDWRKTHEQFDVEFGGNTATVKGYKGEPGEVVRVKDGPVTLQVGEVGGVGYGRVGKLPVGTLLLGQWQLGDDRLFGTFTEAKIPGVGTVPVCLVAGLKGVTGYTDEHDKHFDCPPGLGVCLYPGSTPGNAKTHTRVKLIRPTGQP</sequence>
<dbReference type="InterPro" id="IPR050660">
    <property type="entry name" value="NEK_Ser/Thr_kinase"/>
</dbReference>
<feature type="region of interest" description="Disordered" evidence="9">
    <location>
        <begin position="522"/>
        <end position="561"/>
    </location>
</feature>
<keyword evidence="2" id="KW-0723">Serine/threonine-protein kinase</keyword>
<feature type="region of interest" description="Disordered" evidence="9">
    <location>
        <begin position="384"/>
        <end position="440"/>
    </location>
</feature>
<dbReference type="EC" id="2.7.11.1" evidence="1"/>
<evidence type="ECO:0000256" key="4">
    <source>
        <dbReference type="ARBA" id="ARBA00022741"/>
    </source>
</evidence>
<keyword evidence="12" id="KW-1185">Reference proteome</keyword>
<accession>A0A1L9B381</accession>
<proteinExistence type="predicted"/>
<dbReference type="OrthoDB" id="5480641at2"/>
<evidence type="ECO:0000256" key="7">
    <source>
        <dbReference type="ARBA" id="ARBA00047899"/>
    </source>
</evidence>
<dbReference type="EMBL" id="MPIN01000010">
    <property type="protein sequence ID" value="OJH36633.1"/>
    <property type="molecule type" value="Genomic_DNA"/>
</dbReference>
<dbReference type="GO" id="GO:0004674">
    <property type="term" value="F:protein serine/threonine kinase activity"/>
    <property type="evidence" value="ECO:0007669"/>
    <property type="project" value="UniProtKB-KW"/>
</dbReference>
<dbReference type="Pfam" id="PF00069">
    <property type="entry name" value="Pkinase"/>
    <property type="match status" value="1"/>
</dbReference>
<dbReference type="PROSITE" id="PS00108">
    <property type="entry name" value="PROTEIN_KINASE_ST"/>
    <property type="match status" value="1"/>
</dbReference>
<dbReference type="Proteomes" id="UP000182229">
    <property type="component" value="Unassembled WGS sequence"/>
</dbReference>
<dbReference type="InterPro" id="IPR008271">
    <property type="entry name" value="Ser/Thr_kinase_AS"/>
</dbReference>
<evidence type="ECO:0000259" key="10">
    <source>
        <dbReference type="PROSITE" id="PS50011"/>
    </source>
</evidence>
<dbReference type="STRING" id="83449.BON30_33315"/>
<dbReference type="PANTHER" id="PTHR43671">
    <property type="entry name" value="SERINE/THREONINE-PROTEIN KINASE NEK"/>
    <property type="match status" value="1"/>
</dbReference>
<reference evidence="11 12" key="2">
    <citation type="submission" date="2016-12" db="EMBL/GenBank/DDBJ databases">
        <title>Draft Genome Sequence of Cystobacter ferrugineus Strain Cbfe23.</title>
        <authorList>
            <person name="Akbar S."/>
            <person name="Dowd S.E."/>
            <person name="Stevens D.C."/>
        </authorList>
    </citation>
    <scope>NUCLEOTIDE SEQUENCE [LARGE SCALE GENOMIC DNA]</scope>
    <source>
        <strain evidence="11 12">Cbfe23</strain>
    </source>
</reference>
<comment type="catalytic activity">
    <reaction evidence="8">
        <text>L-seryl-[protein] + ATP = O-phospho-L-seryl-[protein] + ADP + H(+)</text>
        <dbReference type="Rhea" id="RHEA:17989"/>
        <dbReference type="Rhea" id="RHEA-COMP:9863"/>
        <dbReference type="Rhea" id="RHEA-COMP:11604"/>
        <dbReference type="ChEBI" id="CHEBI:15378"/>
        <dbReference type="ChEBI" id="CHEBI:29999"/>
        <dbReference type="ChEBI" id="CHEBI:30616"/>
        <dbReference type="ChEBI" id="CHEBI:83421"/>
        <dbReference type="ChEBI" id="CHEBI:456216"/>
        <dbReference type="EC" id="2.7.11.1"/>
    </reaction>
</comment>
<dbReference type="AlphaFoldDB" id="A0A1L9B381"/>
<reference evidence="12" key="1">
    <citation type="submission" date="2016-11" db="EMBL/GenBank/DDBJ databases">
        <authorList>
            <person name="Shukria A."/>
            <person name="Stevens D.C."/>
        </authorList>
    </citation>
    <scope>NUCLEOTIDE SEQUENCE [LARGE SCALE GENOMIC DNA]</scope>
    <source>
        <strain evidence="12">Cbfe23</strain>
    </source>
</reference>
<comment type="caution">
    <text evidence="11">The sequence shown here is derived from an EMBL/GenBank/DDBJ whole genome shotgun (WGS) entry which is preliminary data.</text>
</comment>
<evidence type="ECO:0000313" key="11">
    <source>
        <dbReference type="EMBL" id="OJH36633.1"/>
    </source>
</evidence>
<organism evidence="11 12">
    <name type="scientific">Cystobacter ferrugineus</name>
    <dbReference type="NCBI Taxonomy" id="83449"/>
    <lineage>
        <taxon>Bacteria</taxon>
        <taxon>Pseudomonadati</taxon>
        <taxon>Myxococcota</taxon>
        <taxon>Myxococcia</taxon>
        <taxon>Myxococcales</taxon>
        <taxon>Cystobacterineae</taxon>
        <taxon>Archangiaceae</taxon>
        <taxon>Cystobacter</taxon>
    </lineage>
</organism>
<dbReference type="GO" id="GO:0005524">
    <property type="term" value="F:ATP binding"/>
    <property type="evidence" value="ECO:0007669"/>
    <property type="project" value="UniProtKB-KW"/>
</dbReference>
<dbReference type="CDD" id="cd14014">
    <property type="entry name" value="STKc_PknB_like"/>
    <property type="match status" value="1"/>
</dbReference>
<keyword evidence="4" id="KW-0547">Nucleotide-binding</keyword>
<evidence type="ECO:0000256" key="2">
    <source>
        <dbReference type="ARBA" id="ARBA00022527"/>
    </source>
</evidence>
<gene>
    <name evidence="11" type="ORF">BON30_33315</name>
</gene>
<evidence type="ECO:0000256" key="9">
    <source>
        <dbReference type="SAM" id="MobiDB-lite"/>
    </source>
</evidence>
<evidence type="ECO:0000313" key="12">
    <source>
        <dbReference type="Proteomes" id="UP000182229"/>
    </source>
</evidence>
<evidence type="ECO:0000256" key="1">
    <source>
        <dbReference type="ARBA" id="ARBA00012513"/>
    </source>
</evidence>
<dbReference type="InterPro" id="IPR000719">
    <property type="entry name" value="Prot_kinase_dom"/>
</dbReference>
<dbReference type="SMART" id="SM00220">
    <property type="entry name" value="S_TKc"/>
    <property type="match status" value="1"/>
</dbReference>
<keyword evidence="6" id="KW-0067">ATP-binding</keyword>
<dbReference type="InterPro" id="IPR011009">
    <property type="entry name" value="Kinase-like_dom_sf"/>
</dbReference>
<dbReference type="PANTHER" id="PTHR43671:SF98">
    <property type="entry name" value="SERINE_THREONINE-PROTEIN KINASE NEK11"/>
    <property type="match status" value="1"/>
</dbReference>
<comment type="catalytic activity">
    <reaction evidence="7">
        <text>L-threonyl-[protein] + ATP = O-phospho-L-threonyl-[protein] + ADP + H(+)</text>
        <dbReference type="Rhea" id="RHEA:46608"/>
        <dbReference type="Rhea" id="RHEA-COMP:11060"/>
        <dbReference type="Rhea" id="RHEA-COMP:11605"/>
        <dbReference type="ChEBI" id="CHEBI:15378"/>
        <dbReference type="ChEBI" id="CHEBI:30013"/>
        <dbReference type="ChEBI" id="CHEBI:30616"/>
        <dbReference type="ChEBI" id="CHEBI:61977"/>
        <dbReference type="ChEBI" id="CHEBI:456216"/>
        <dbReference type="EC" id="2.7.11.1"/>
    </reaction>
</comment>
<evidence type="ECO:0000256" key="6">
    <source>
        <dbReference type="ARBA" id="ARBA00022840"/>
    </source>
</evidence>
<keyword evidence="5" id="KW-0418">Kinase</keyword>
<evidence type="ECO:0000256" key="8">
    <source>
        <dbReference type="ARBA" id="ARBA00048679"/>
    </source>
</evidence>
<feature type="domain" description="Protein kinase" evidence="10">
    <location>
        <begin position="52"/>
        <end position="322"/>
    </location>
</feature>
<dbReference type="Gene3D" id="3.30.200.20">
    <property type="entry name" value="Phosphorylase Kinase, domain 1"/>
    <property type="match status" value="1"/>
</dbReference>
<keyword evidence="3" id="KW-0808">Transferase</keyword>
<protein>
    <recommendedName>
        <fullName evidence="1">non-specific serine/threonine protein kinase</fullName>
        <ecNumber evidence="1">2.7.11.1</ecNumber>
    </recommendedName>
</protein>
<evidence type="ECO:0000256" key="3">
    <source>
        <dbReference type="ARBA" id="ARBA00022679"/>
    </source>
</evidence>
<dbReference type="Gene3D" id="1.10.510.10">
    <property type="entry name" value="Transferase(Phosphotransferase) domain 1"/>
    <property type="match status" value="1"/>
</dbReference>